<gene>
    <name evidence="1" type="ORF">LCGC14_0747590</name>
</gene>
<organism evidence="1">
    <name type="scientific">marine sediment metagenome</name>
    <dbReference type="NCBI Taxonomy" id="412755"/>
    <lineage>
        <taxon>unclassified sequences</taxon>
        <taxon>metagenomes</taxon>
        <taxon>ecological metagenomes</taxon>
    </lineage>
</organism>
<reference evidence="1" key="1">
    <citation type="journal article" date="2015" name="Nature">
        <title>Complex archaea that bridge the gap between prokaryotes and eukaryotes.</title>
        <authorList>
            <person name="Spang A."/>
            <person name="Saw J.H."/>
            <person name="Jorgensen S.L."/>
            <person name="Zaremba-Niedzwiedzka K."/>
            <person name="Martijn J."/>
            <person name="Lind A.E."/>
            <person name="van Eijk R."/>
            <person name="Schleper C."/>
            <person name="Guy L."/>
            <person name="Ettema T.J."/>
        </authorList>
    </citation>
    <scope>NUCLEOTIDE SEQUENCE</scope>
</reference>
<dbReference type="SUPFAM" id="SSF54593">
    <property type="entry name" value="Glyoxalase/Bleomycin resistance protein/Dihydroxybiphenyl dioxygenase"/>
    <property type="match status" value="1"/>
</dbReference>
<proteinExistence type="predicted"/>
<sequence length="126" mass="14537">MVGGELEVMRFDHLAVPVENVEAVMRWFQTIHPDTEVLYIDDEWCFLRIGEQKLAFVSEKQHPAHFAFAVSELELRKLALTYGQEIAQHRDDTLSFYMTGPEGVCVEFVTYLRDFNEPDGTPVRGD</sequence>
<comment type="caution">
    <text evidence="1">The sequence shown here is derived from an EMBL/GenBank/DDBJ whole genome shotgun (WGS) entry which is preliminary data.</text>
</comment>
<protein>
    <recommendedName>
        <fullName evidence="2">VOC domain-containing protein</fullName>
    </recommendedName>
</protein>
<dbReference type="Gene3D" id="3.10.180.10">
    <property type="entry name" value="2,3-Dihydroxybiphenyl 1,2-Dioxygenase, domain 1"/>
    <property type="match status" value="1"/>
</dbReference>
<dbReference type="InterPro" id="IPR029068">
    <property type="entry name" value="Glyas_Bleomycin-R_OHBP_Dase"/>
</dbReference>
<evidence type="ECO:0008006" key="2">
    <source>
        <dbReference type="Google" id="ProtNLM"/>
    </source>
</evidence>
<name>A0A0F9Q4Y1_9ZZZZ</name>
<dbReference type="EMBL" id="LAZR01001787">
    <property type="protein sequence ID" value="KKN39035.1"/>
    <property type="molecule type" value="Genomic_DNA"/>
</dbReference>
<dbReference type="CDD" id="cd06587">
    <property type="entry name" value="VOC"/>
    <property type="match status" value="1"/>
</dbReference>
<accession>A0A0F9Q4Y1</accession>
<evidence type="ECO:0000313" key="1">
    <source>
        <dbReference type="EMBL" id="KKN39035.1"/>
    </source>
</evidence>
<dbReference type="AlphaFoldDB" id="A0A0F9Q4Y1"/>